<comment type="subcellular location">
    <subcellularLocation>
        <location evidence="1">Nucleus</location>
    </subcellularLocation>
</comment>
<feature type="compositionally biased region" description="Basic residues" evidence="3">
    <location>
        <begin position="171"/>
        <end position="188"/>
    </location>
</feature>
<reference evidence="4" key="1">
    <citation type="journal article" date="2007" name="Nature">
        <title>Genome of the marsupial Monodelphis domestica reveals innovation in non-coding sequences.</title>
        <authorList>
            <person name="Mikkelsen T.S."/>
            <person name="Wakefield M.J."/>
            <person name="Aken B."/>
            <person name="Amemiya C.T."/>
            <person name="Chang J.L."/>
            <person name="Duke S."/>
            <person name="Garber M."/>
            <person name="Gentles A.J."/>
            <person name="Goodstadt L."/>
            <person name="Heger A."/>
            <person name="Jurka J."/>
            <person name="Kamal M."/>
            <person name="Mauceli E."/>
            <person name="Searle S.M."/>
            <person name="Sharpe T."/>
            <person name="Baker M.L."/>
            <person name="Batzer M.A."/>
            <person name="Benos P.V."/>
            <person name="Belov K."/>
            <person name="Clamp M."/>
            <person name="Cook A."/>
            <person name="Cuff J."/>
            <person name="Das R."/>
            <person name="Davidow L."/>
            <person name="Deakin J.E."/>
            <person name="Fazzari M.J."/>
            <person name="Glass J.L."/>
            <person name="Grabherr M."/>
            <person name="Greally J.M."/>
            <person name="Gu W."/>
            <person name="Hore T.A."/>
            <person name="Huttley G.A."/>
            <person name="Kleber M."/>
            <person name="Jirtle R.L."/>
            <person name="Koina E."/>
            <person name="Lee J.T."/>
            <person name="Mahony S."/>
            <person name="Marra M.A."/>
            <person name="Miller R.D."/>
            <person name="Nicholls R.D."/>
            <person name="Oda M."/>
            <person name="Papenfuss A.T."/>
            <person name="Parra Z.E."/>
            <person name="Pollock D.D."/>
            <person name="Ray D.A."/>
            <person name="Schein J.E."/>
            <person name="Speed T.P."/>
            <person name="Thompson K."/>
            <person name="VandeBerg J.L."/>
            <person name="Wade C.M."/>
            <person name="Walker J.A."/>
            <person name="Waters P.D."/>
            <person name="Webber C."/>
            <person name="Weidman J.R."/>
            <person name="Xie X."/>
            <person name="Zody M.C."/>
            <person name="Baldwin J."/>
            <person name="Abdouelleil A."/>
            <person name="Abdulkadir J."/>
            <person name="Abebe A."/>
            <person name="Abera B."/>
            <person name="Abreu J."/>
            <person name="Acer S.C."/>
            <person name="Aftuck L."/>
            <person name="Alexander A."/>
            <person name="An P."/>
            <person name="Anderson E."/>
            <person name="Anderson S."/>
            <person name="Arachi H."/>
            <person name="Azer M."/>
            <person name="Bachantsang P."/>
            <person name="Barry A."/>
            <person name="Bayul T."/>
            <person name="Berlin A."/>
            <person name="Bessette D."/>
            <person name="Bloom T."/>
            <person name="Bloom T."/>
            <person name="Boguslavskiy L."/>
            <person name="Bonnet C."/>
            <person name="Boukhgalter B."/>
            <person name="Bourzgui I."/>
            <person name="Brown A."/>
            <person name="Cahill P."/>
            <person name="Channer S."/>
            <person name="Cheshatsang Y."/>
            <person name="Chuda L."/>
            <person name="Citroen M."/>
            <person name="Collymore A."/>
            <person name="Cooke P."/>
            <person name="Costello M."/>
            <person name="D'Aco K."/>
            <person name="Daza R."/>
            <person name="De Haan G."/>
            <person name="DeGray S."/>
            <person name="DeMaso C."/>
            <person name="Dhargay N."/>
            <person name="Dooley K."/>
            <person name="Dooley E."/>
            <person name="Doricent M."/>
            <person name="Dorje P."/>
            <person name="Dorjee K."/>
            <person name="Dupes A."/>
            <person name="Elong R."/>
            <person name="Falk J."/>
            <person name="Farina A."/>
            <person name="Faro S."/>
            <person name="Ferguson D."/>
            <person name="Fisher S."/>
            <person name="Foley C.D."/>
            <person name="Franke A."/>
            <person name="Friedrich D."/>
            <person name="Gadbois L."/>
            <person name="Gearin G."/>
            <person name="Gearin C.R."/>
            <person name="Giannoukos G."/>
            <person name="Goode T."/>
            <person name="Graham J."/>
            <person name="Grandbois E."/>
            <person name="Grewal S."/>
            <person name="Gyaltsen K."/>
            <person name="Hafez N."/>
            <person name="Hagos B."/>
            <person name="Hall J."/>
            <person name="Henson C."/>
            <person name="Hollinger A."/>
            <person name="Honan T."/>
            <person name="Huard M.D."/>
            <person name="Hughes L."/>
            <person name="Hurhula B."/>
            <person name="Husby M.E."/>
            <person name="Kamat A."/>
            <person name="Kanga B."/>
            <person name="Kashin S."/>
            <person name="Khazanovich D."/>
            <person name="Kisner P."/>
            <person name="Lance K."/>
            <person name="Lara M."/>
            <person name="Lee W."/>
            <person name="Lennon N."/>
            <person name="Letendre F."/>
            <person name="LeVine R."/>
            <person name="Lipovsky A."/>
            <person name="Liu X."/>
            <person name="Liu J."/>
            <person name="Liu S."/>
            <person name="Lokyitsang T."/>
            <person name="Lokyitsang Y."/>
            <person name="Lubonja R."/>
            <person name="Lui A."/>
            <person name="MacDonald P."/>
            <person name="Magnisalis V."/>
            <person name="Maru K."/>
            <person name="Matthews C."/>
            <person name="McCusker W."/>
            <person name="McDonough S."/>
            <person name="Mehta T."/>
            <person name="Meldrim J."/>
            <person name="Meneus L."/>
            <person name="Mihai O."/>
            <person name="Mihalev A."/>
            <person name="Mihova T."/>
            <person name="Mittelman R."/>
            <person name="Mlenga V."/>
            <person name="Montmayeur A."/>
            <person name="Mulrain L."/>
            <person name="Navidi A."/>
            <person name="Naylor J."/>
            <person name="Negash T."/>
            <person name="Nguyen T."/>
            <person name="Nguyen N."/>
            <person name="Nicol R."/>
            <person name="Norbu C."/>
            <person name="Norbu N."/>
            <person name="Novod N."/>
            <person name="O'Neill B."/>
            <person name="Osman S."/>
            <person name="Markiewicz E."/>
            <person name="Oyono O.L."/>
            <person name="Patti C."/>
            <person name="Phunkhang P."/>
            <person name="Pierre F."/>
            <person name="Priest M."/>
            <person name="Raghuraman S."/>
            <person name="Rege F."/>
            <person name="Reyes R."/>
            <person name="Rise C."/>
            <person name="Rogov P."/>
            <person name="Ross K."/>
            <person name="Ryan E."/>
            <person name="Settipalli S."/>
            <person name="Shea T."/>
            <person name="Sherpa N."/>
            <person name="Shi L."/>
            <person name="Shih D."/>
            <person name="Sparrow T."/>
            <person name="Spaulding J."/>
            <person name="Stalker J."/>
            <person name="Stange-Thomann N."/>
            <person name="Stavropoulos S."/>
            <person name="Stone C."/>
            <person name="Strader C."/>
            <person name="Tesfaye S."/>
            <person name="Thomson T."/>
            <person name="Thoulutsang Y."/>
            <person name="Thoulutsang D."/>
            <person name="Topham K."/>
            <person name="Topping I."/>
            <person name="Tsamla T."/>
            <person name="Vassiliev H."/>
            <person name="Vo A."/>
            <person name="Wangchuk T."/>
            <person name="Wangdi T."/>
            <person name="Weiand M."/>
            <person name="Wilkinson J."/>
            <person name="Wilson A."/>
            <person name="Yadav S."/>
            <person name="Young G."/>
            <person name="Yu Q."/>
            <person name="Zembek L."/>
            <person name="Zhong D."/>
            <person name="Zimmer A."/>
            <person name="Zwirko Z."/>
            <person name="Jaffe D.B."/>
            <person name="Alvarez P."/>
            <person name="Brockman W."/>
            <person name="Butler J."/>
            <person name="Chin C."/>
            <person name="Gnerre S."/>
            <person name="MacCallum I."/>
            <person name="Graves J.A."/>
            <person name="Ponting C.P."/>
            <person name="Breen M."/>
            <person name="Samollow P.B."/>
            <person name="Lander E.S."/>
            <person name="Lindblad-Toh K."/>
        </authorList>
    </citation>
    <scope>NUCLEOTIDE SEQUENCE [LARGE SCALE GENOMIC DNA]</scope>
</reference>
<feature type="compositionally biased region" description="Basic residues" evidence="3">
    <location>
        <begin position="213"/>
        <end position="225"/>
    </location>
</feature>
<reference evidence="4" key="3">
    <citation type="submission" date="2025-09" db="UniProtKB">
        <authorList>
            <consortium name="Ensembl"/>
        </authorList>
    </citation>
    <scope>IDENTIFICATION</scope>
</reference>
<feature type="compositionally biased region" description="Basic and acidic residues" evidence="3">
    <location>
        <begin position="148"/>
        <end position="163"/>
    </location>
</feature>
<dbReference type="AlphaFoldDB" id="A0A5F8GSH7"/>
<dbReference type="GO" id="GO:0006355">
    <property type="term" value="P:regulation of DNA-templated transcription"/>
    <property type="evidence" value="ECO:0007669"/>
    <property type="project" value="InterPro"/>
</dbReference>
<evidence type="ECO:0000256" key="3">
    <source>
        <dbReference type="SAM" id="MobiDB-lite"/>
    </source>
</evidence>
<dbReference type="GO" id="GO:0003677">
    <property type="term" value="F:DNA binding"/>
    <property type="evidence" value="ECO:0007669"/>
    <property type="project" value="InterPro"/>
</dbReference>
<dbReference type="PANTHER" id="PTHR13213">
    <property type="entry name" value="MYB-BINDING PROTEIN 1A FAMILY MEMBER"/>
    <property type="match status" value="1"/>
</dbReference>
<keyword evidence="2" id="KW-0539">Nucleus</keyword>
<proteinExistence type="predicted"/>
<dbReference type="Bgee" id="ENSMODG00000048924">
    <property type="expression patterns" value="Expressed in forelimb bud and 18 other cell types or tissues"/>
</dbReference>
<accession>A0A5F8GSH7</accession>
<dbReference type="InParanoid" id="A0A5F8GSH7"/>
<sequence length="336" mass="36326">MFVDLFTRHPTLCQRLVPVVLPFVTAGVRPYHQAQACVMLLKALQLRELKQALGAPGWQELIGDAIERVTESLKASSQAGNKSGHLRTFKALELLLFLLRTVKDEKLPVGLEAPLAVLQELRQSRALGATGRLSDLTWQALKLLGVQRPKEDKVRPPKNKEDAAAPEGPGSRKRKKGFLPETKKRRKRRQEEGPAEAPGGGQEPPSAEGSLGGKRRRKRRKRPKQHPALPGPGVNGTPKSPQPPSGPPGLDSSQGEAPASPGPKRKHQAGKRKDSPDAAPLVKRAKLPTAVGKGSPKTQLRKKQKPGSEGAASERAGPGCHTGILRTRDLFLPPIQ</sequence>
<dbReference type="GO" id="GO:0005730">
    <property type="term" value="C:nucleolus"/>
    <property type="evidence" value="ECO:0007669"/>
    <property type="project" value="InterPro"/>
</dbReference>
<dbReference type="PANTHER" id="PTHR13213:SF2">
    <property type="entry name" value="MYB-BINDING PROTEIN 1A"/>
    <property type="match status" value="1"/>
</dbReference>
<organism evidence="4 5">
    <name type="scientific">Monodelphis domestica</name>
    <name type="common">Gray short-tailed opossum</name>
    <dbReference type="NCBI Taxonomy" id="13616"/>
    <lineage>
        <taxon>Eukaryota</taxon>
        <taxon>Metazoa</taxon>
        <taxon>Chordata</taxon>
        <taxon>Craniata</taxon>
        <taxon>Vertebrata</taxon>
        <taxon>Euteleostomi</taxon>
        <taxon>Mammalia</taxon>
        <taxon>Metatheria</taxon>
        <taxon>Didelphimorphia</taxon>
        <taxon>Didelphidae</taxon>
        <taxon>Monodelphis</taxon>
    </lineage>
</organism>
<dbReference type="InterPro" id="IPR007015">
    <property type="entry name" value="DNA_pol_V/MYBBP1A"/>
</dbReference>
<feature type="region of interest" description="Disordered" evidence="3">
    <location>
        <begin position="148"/>
        <end position="336"/>
    </location>
</feature>
<evidence type="ECO:0000313" key="4">
    <source>
        <dbReference type="Ensembl" id="ENSMODP00000050349.1"/>
    </source>
</evidence>
<dbReference type="Ensembl" id="ENSMODT00000070645.1">
    <property type="protein sequence ID" value="ENSMODP00000050349.1"/>
    <property type="gene ID" value="ENSMODG00000048924.1"/>
</dbReference>
<name>A0A5F8GSH7_MONDO</name>
<protein>
    <submittedName>
        <fullName evidence="4">Uncharacterized protein</fullName>
    </submittedName>
</protein>
<dbReference type="Proteomes" id="UP000002280">
    <property type="component" value="Unplaced"/>
</dbReference>
<reference evidence="4" key="2">
    <citation type="submission" date="2025-08" db="UniProtKB">
        <authorList>
            <consortium name="Ensembl"/>
        </authorList>
    </citation>
    <scope>IDENTIFICATION</scope>
</reference>
<evidence type="ECO:0000256" key="2">
    <source>
        <dbReference type="ARBA" id="ARBA00023242"/>
    </source>
</evidence>
<keyword evidence="5" id="KW-1185">Reference proteome</keyword>
<evidence type="ECO:0000313" key="5">
    <source>
        <dbReference type="Proteomes" id="UP000002280"/>
    </source>
</evidence>
<dbReference type="STRING" id="13616.ENSMODP00000050349"/>
<evidence type="ECO:0000256" key="1">
    <source>
        <dbReference type="ARBA" id="ARBA00004123"/>
    </source>
</evidence>